<dbReference type="AlphaFoldDB" id="A0AAW0VTU7"/>
<comment type="caution">
    <text evidence="3">The sequence shown here is derived from an EMBL/GenBank/DDBJ whole genome shotgun (WGS) entry which is preliminary data.</text>
</comment>
<protein>
    <recommendedName>
        <fullName evidence="1">sphingomyelin phosphodiesterase</fullName>
        <ecNumber evidence="1">3.1.4.12</ecNumber>
    </recommendedName>
</protein>
<dbReference type="PANTHER" id="PTHR16320">
    <property type="entry name" value="SPHINGOMYELINASE FAMILY MEMBER"/>
    <property type="match status" value="1"/>
</dbReference>
<name>A0AAW0VTU7_CHEQU</name>
<dbReference type="GO" id="GO:0004767">
    <property type="term" value="F:sphingomyelin phosphodiesterase activity"/>
    <property type="evidence" value="ECO:0007669"/>
    <property type="project" value="UniProtKB-EC"/>
</dbReference>
<evidence type="ECO:0000313" key="3">
    <source>
        <dbReference type="EMBL" id="KAK8720416.1"/>
    </source>
</evidence>
<keyword evidence="2" id="KW-0812">Transmembrane</keyword>
<keyword evidence="2" id="KW-1133">Transmembrane helix</keyword>
<dbReference type="EMBL" id="JARKIK010000433">
    <property type="protein sequence ID" value="KAK8720416.1"/>
    <property type="molecule type" value="Genomic_DNA"/>
</dbReference>
<sequence>QHCLGGFVAKWLARWITSWLSGKFAMAPPRESRYDKKIWEVVDTLISILTVPFLHAISLFGSCYWITTFDKSAFLFMFMRFAVLGPIFFILAFVLSPFALVGYILWVLLNSYVNIQPFYSVSSSQSRYPSEGHYCQSKFTLCSANLLLCLEIIGRINNNRNVYWRVNEIARRLLHQNPLLNLNQNLQSPVNREDIVQSKLPEVNVFILQEVFLRLFGSQLIKHLKHKYPYIIYDVGIHRMDTNFCLLGSGLFLASEYPILEANFHPFTYNTSYGKLICYGVLLVKLDLGSLKKNDVDMQAVGYVANTHTQAFQGKDQVLVHQLEEVRLWMKSFIRDTHNADSEIVVFAVIGGDFNCDNMSSGDRGTQVLPLWNEYEDPCRVCAGDDQPWTIGTEHRQRMLHHPLVQNPETFRKILLDDIQRRRYILDATVKEQQLDMMWIAPSLDPSGALHPLREGGRRRIDHLIVRYGDEVSPSAFWFSTVIAGLTDHIPVALMLERKQY</sequence>
<dbReference type="Proteomes" id="UP001445076">
    <property type="component" value="Unassembled WGS sequence"/>
</dbReference>
<dbReference type="InterPro" id="IPR038772">
    <property type="entry name" value="Sph/SMPD2-like"/>
</dbReference>
<dbReference type="Gene3D" id="3.60.10.10">
    <property type="entry name" value="Endonuclease/exonuclease/phosphatase"/>
    <property type="match status" value="1"/>
</dbReference>
<feature type="non-terminal residue" evidence="3">
    <location>
        <position position="1"/>
    </location>
</feature>
<accession>A0AAW0VTU7</accession>
<dbReference type="EC" id="3.1.4.12" evidence="1"/>
<proteinExistence type="predicted"/>
<evidence type="ECO:0000313" key="4">
    <source>
        <dbReference type="Proteomes" id="UP001445076"/>
    </source>
</evidence>
<keyword evidence="4" id="KW-1185">Reference proteome</keyword>
<reference evidence="3 4" key="1">
    <citation type="journal article" date="2024" name="BMC Genomics">
        <title>Genome assembly of redclaw crayfish (Cherax quadricarinatus) provides insights into its immune adaptation and hypoxia tolerance.</title>
        <authorList>
            <person name="Liu Z."/>
            <person name="Zheng J."/>
            <person name="Li H."/>
            <person name="Fang K."/>
            <person name="Wang S."/>
            <person name="He J."/>
            <person name="Zhou D."/>
            <person name="Weng S."/>
            <person name="Chi M."/>
            <person name="Gu Z."/>
            <person name="He J."/>
            <person name="Li F."/>
            <person name="Wang M."/>
        </authorList>
    </citation>
    <scope>NUCLEOTIDE SEQUENCE [LARGE SCALE GENOMIC DNA]</scope>
    <source>
        <strain evidence="3">ZL_2023a</strain>
    </source>
</reference>
<gene>
    <name evidence="3" type="ORF">OTU49_013337</name>
</gene>
<dbReference type="SUPFAM" id="SSF56219">
    <property type="entry name" value="DNase I-like"/>
    <property type="match status" value="1"/>
</dbReference>
<dbReference type="PANTHER" id="PTHR16320:SF1">
    <property type="entry name" value="SPHINGOMYELINASE DDB_G0288017"/>
    <property type="match status" value="1"/>
</dbReference>
<evidence type="ECO:0000256" key="1">
    <source>
        <dbReference type="ARBA" id="ARBA00012369"/>
    </source>
</evidence>
<feature type="transmembrane region" description="Helical" evidence="2">
    <location>
        <begin position="45"/>
        <end position="66"/>
    </location>
</feature>
<organism evidence="3 4">
    <name type="scientific">Cherax quadricarinatus</name>
    <name type="common">Australian red claw crayfish</name>
    <dbReference type="NCBI Taxonomy" id="27406"/>
    <lineage>
        <taxon>Eukaryota</taxon>
        <taxon>Metazoa</taxon>
        <taxon>Ecdysozoa</taxon>
        <taxon>Arthropoda</taxon>
        <taxon>Crustacea</taxon>
        <taxon>Multicrustacea</taxon>
        <taxon>Malacostraca</taxon>
        <taxon>Eumalacostraca</taxon>
        <taxon>Eucarida</taxon>
        <taxon>Decapoda</taxon>
        <taxon>Pleocyemata</taxon>
        <taxon>Astacidea</taxon>
        <taxon>Parastacoidea</taxon>
        <taxon>Parastacidae</taxon>
        <taxon>Cherax</taxon>
    </lineage>
</organism>
<dbReference type="InterPro" id="IPR036691">
    <property type="entry name" value="Endo/exonu/phosph_ase_sf"/>
</dbReference>
<keyword evidence="2" id="KW-0472">Membrane</keyword>
<evidence type="ECO:0000256" key="2">
    <source>
        <dbReference type="SAM" id="Phobius"/>
    </source>
</evidence>
<feature type="transmembrane region" description="Helical" evidence="2">
    <location>
        <begin position="78"/>
        <end position="109"/>
    </location>
</feature>
<dbReference type="GO" id="GO:0005737">
    <property type="term" value="C:cytoplasm"/>
    <property type="evidence" value="ECO:0007669"/>
    <property type="project" value="TreeGrafter"/>
</dbReference>